<reference evidence="1" key="1">
    <citation type="submission" date="2019-10" db="EMBL/GenBank/DDBJ databases">
        <authorList>
            <consortium name="DOE Joint Genome Institute"/>
            <person name="Kuo A."/>
            <person name="Miyauchi S."/>
            <person name="Kiss E."/>
            <person name="Drula E."/>
            <person name="Kohler A."/>
            <person name="Sanchez-Garcia M."/>
            <person name="Andreopoulos B."/>
            <person name="Barry K.W."/>
            <person name="Bonito G."/>
            <person name="Buee M."/>
            <person name="Carver A."/>
            <person name="Chen C."/>
            <person name="Cichocki N."/>
            <person name="Clum A."/>
            <person name="Culley D."/>
            <person name="Crous P.W."/>
            <person name="Fauchery L."/>
            <person name="Girlanda M."/>
            <person name="Hayes R."/>
            <person name="Keri Z."/>
            <person name="Labutti K."/>
            <person name="Lipzen A."/>
            <person name="Lombard V."/>
            <person name="Magnuson J."/>
            <person name="Maillard F."/>
            <person name="Morin E."/>
            <person name="Murat C."/>
            <person name="Nolan M."/>
            <person name="Ohm R."/>
            <person name="Pangilinan J."/>
            <person name="Pereira M."/>
            <person name="Perotto S."/>
            <person name="Peter M."/>
            <person name="Riley R."/>
            <person name="Sitrit Y."/>
            <person name="Stielow B."/>
            <person name="Szollosi G."/>
            <person name="Zifcakova L."/>
            <person name="Stursova M."/>
            <person name="Spatafora J.W."/>
            <person name="Tedersoo L."/>
            <person name="Vaario L.-M."/>
            <person name="Yamada A."/>
            <person name="Yan M."/>
            <person name="Wang P."/>
            <person name="Xu J."/>
            <person name="Bruns T."/>
            <person name="Baldrian P."/>
            <person name="Vilgalys R."/>
            <person name="Henrissat B."/>
            <person name="Grigoriev I.V."/>
            <person name="Hibbett D."/>
            <person name="Nagy L.G."/>
            <person name="Martin F.M."/>
        </authorList>
    </citation>
    <scope>NUCLEOTIDE SEQUENCE</scope>
    <source>
        <strain evidence="1">P2</strain>
    </source>
</reference>
<gene>
    <name evidence="1" type="ORF">BDM02DRAFT_3116717</name>
</gene>
<dbReference type="Proteomes" id="UP000886501">
    <property type="component" value="Unassembled WGS sequence"/>
</dbReference>
<evidence type="ECO:0000313" key="1">
    <source>
        <dbReference type="EMBL" id="KAF9647632.1"/>
    </source>
</evidence>
<sequence length="57" mass="6575">MMDPDAPSRKGPQYCQFRHLVVGIVCSIRLCLHILGIHLRLDFRYQACTSGFDKRNP</sequence>
<organism evidence="1 2">
    <name type="scientific">Thelephora ganbajun</name>
    <name type="common">Ganba fungus</name>
    <dbReference type="NCBI Taxonomy" id="370292"/>
    <lineage>
        <taxon>Eukaryota</taxon>
        <taxon>Fungi</taxon>
        <taxon>Dikarya</taxon>
        <taxon>Basidiomycota</taxon>
        <taxon>Agaricomycotina</taxon>
        <taxon>Agaricomycetes</taxon>
        <taxon>Thelephorales</taxon>
        <taxon>Thelephoraceae</taxon>
        <taxon>Thelephora</taxon>
    </lineage>
</organism>
<accession>A0ACB6ZDK4</accession>
<dbReference type="EMBL" id="MU118029">
    <property type="protein sequence ID" value="KAF9647632.1"/>
    <property type="molecule type" value="Genomic_DNA"/>
</dbReference>
<name>A0ACB6ZDK4_THEGA</name>
<comment type="caution">
    <text evidence="1">The sequence shown here is derived from an EMBL/GenBank/DDBJ whole genome shotgun (WGS) entry which is preliminary data.</text>
</comment>
<protein>
    <submittedName>
        <fullName evidence="1">Uncharacterized protein</fullName>
    </submittedName>
</protein>
<proteinExistence type="predicted"/>
<reference evidence="1" key="2">
    <citation type="journal article" date="2020" name="Nat. Commun.">
        <title>Large-scale genome sequencing of mycorrhizal fungi provides insights into the early evolution of symbiotic traits.</title>
        <authorList>
            <person name="Miyauchi S."/>
            <person name="Kiss E."/>
            <person name="Kuo A."/>
            <person name="Drula E."/>
            <person name="Kohler A."/>
            <person name="Sanchez-Garcia M."/>
            <person name="Morin E."/>
            <person name="Andreopoulos B."/>
            <person name="Barry K.W."/>
            <person name="Bonito G."/>
            <person name="Buee M."/>
            <person name="Carver A."/>
            <person name="Chen C."/>
            <person name="Cichocki N."/>
            <person name="Clum A."/>
            <person name="Culley D."/>
            <person name="Crous P.W."/>
            <person name="Fauchery L."/>
            <person name="Girlanda M."/>
            <person name="Hayes R.D."/>
            <person name="Keri Z."/>
            <person name="LaButti K."/>
            <person name="Lipzen A."/>
            <person name="Lombard V."/>
            <person name="Magnuson J."/>
            <person name="Maillard F."/>
            <person name="Murat C."/>
            <person name="Nolan M."/>
            <person name="Ohm R.A."/>
            <person name="Pangilinan J."/>
            <person name="Pereira M.F."/>
            <person name="Perotto S."/>
            <person name="Peter M."/>
            <person name="Pfister S."/>
            <person name="Riley R."/>
            <person name="Sitrit Y."/>
            <person name="Stielow J.B."/>
            <person name="Szollosi G."/>
            <person name="Zifcakova L."/>
            <person name="Stursova M."/>
            <person name="Spatafora J.W."/>
            <person name="Tedersoo L."/>
            <person name="Vaario L.M."/>
            <person name="Yamada A."/>
            <person name="Yan M."/>
            <person name="Wang P."/>
            <person name="Xu J."/>
            <person name="Bruns T."/>
            <person name="Baldrian P."/>
            <person name="Vilgalys R."/>
            <person name="Dunand C."/>
            <person name="Henrissat B."/>
            <person name="Grigoriev I.V."/>
            <person name="Hibbett D."/>
            <person name="Nagy L.G."/>
            <person name="Martin F.M."/>
        </authorList>
    </citation>
    <scope>NUCLEOTIDE SEQUENCE</scope>
    <source>
        <strain evidence="1">P2</strain>
    </source>
</reference>
<evidence type="ECO:0000313" key="2">
    <source>
        <dbReference type="Proteomes" id="UP000886501"/>
    </source>
</evidence>
<keyword evidence="2" id="KW-1185">Reference proteome</keyword>